<dbReference type="Pfam" id="PF00294">
    <property type="entry name" value="PfkB"/>
    <property type="match status" value="1"/>
</dbReference>
<evidence type="ECO:0000256" key="1">
    <source>
        <dbReference type="ARBA" id="ARBA00010688"/>
    </source>
</evidence>
<accession>A0A841JWR5</accession>
<dbReference type="PANTHER" id="PTHR43085:SF57">
    <property type="entry name" value="CARBOHYDRATE KINASE PFKB DOMAIN-CONTAINING PROTEIN"/>
    <property type="match status" value="1"/>
</dbReference>
<evidence type="ECO:0000313" key="5">
    <source>
        <dbReference type="EMBL" id="MBB6145786.1"/>
    </source>
</evidence>
<dbReference type="Proteomes" id="UP000538666">
    <property type="component" value="Unassembled WGS sequence"/>
</dbReference>
<organism evidence="5 6">
    <name type="scientific">Silvibacterium bohemicum</name>
    <dbReference type="NCBI Taxonomy" id="1577686"/>
    <lineage>
        <taxon>Bacteria</taxon>
        <taxon>Pseudomonadati</taxon>
        <taxon>Acidobacteriota</taxon>
        <taxon>Terriglobia</taxon>
        <taxon>Terriglobales</taxon>
        <taxon>Acidobacteriaceae</taxon>
        <taxon>Silvibacterium</taxon>
    </lineage>
</organism>
<evidence type="ECO:0000256" key="3">
    <source>
        <dbReference type="ARBA" id="ARBA00022777"/>
    </source>
</evidence>
<gene>
    <name evidence="5" type="ORF">HNQ77_003747</name>
</gene>
<evidence type="ECO:0000256" key="2">
    <source>
        <dbReference type="ARBA" id="ARBA00022679"/>
    </source>
</evidence>
<keyword evidence="3 5" id="KW-0418">Kinase</keyword>
<reference evidence="5 6" key="1">
    <citation type="submission" date="2020-08" db="EMBL/GenBank/DDBJ databases">
        <title>Genomic Encyclopedia of Type Strains, Phase IV (KMG-IV): sequencing the most valuable type-strain genomes for metagenomic binning, comparative biology and taxonomic classification.</title>
        <authorList>
            <person name="Goeker M."/>
        </authorList>
    </citation>
    <scope>NUCLEOTIDE SEQUENCE [LARGE SCALE GENOMIC DNA]</scope>
    <source>
        <strain evidence="5 6">DSM 103733</strain>
    </source>
</reference>
<protein>
    <submittedName>
        <fullName evidence="5">Fructokinase</fullName>
        <ecNumber evidence="5">2.7.1.4</ecNumber>
    </submittedName>
</protein>
<proteinExistence type="inferred from homology"/>
<dbReference type="EMBL" id="JACHEK010000007">
    <property type="protein sequence ID" value="MBB6145786.1"/>
    <property type="molecule type" value="Genomic_DNA"/>
</dbReference>
<dbReference type="RefSeq" id="WP_050060816.1">
    <property type="nucleotide sequence ID" value="NZ_JACHEK010000007.1"/>
</dbReference>
<sequence>MAKKTVVGLGELLWDLLPSGSQLGGAPANFAVMASRLGNRGVIASRLGVDEWGARAHGILSELPADISFLQTDTAQPTGTVGVKIVENEPHYVIHEPAAWDYLEWSAEWRQLAAQADAVCFGSLAQRAETSRETIRQFVAATRPDCVRVFDVNLREPFFSVDVVAESLAAATVFKLNELEVPLVLGMLGSDLLPGKNEDDLRIAAEWLLTQYPLKLVAVTMGAAGSLLVTPEAAHRRQGIHGSVVDTVGAGDAFTAALATSYLAGASLAQMNEAGNRWGAWVASQSGGMPELSAETLAEIQRRIAEV</sequence>
<keyword evidence="6" id="KW-1185">Reference proteome</keyword>
<dbReference type="InterPro" id="IPR002173">
    <property type="entry name" value="Carboh/pur_kinase_PfkB_CS"/>
</dbReference>
<evidence type="ECO:0000259" key="4">
    <source>
        <dbReference type="Pfam" id="PF00294"/>
    </source>
</evidence>
<dbReference type="InterPro" id="IPR050306">
    <property type="entry name" value="PfkB_Carbo_kinase"/>
</dbReference>
<dbReference type="InterPro" id="IPR011611">
    <property type="entry name" value="PfkB_dom"/>
</dbReference>
<dbReference type="SUPFAM" id="SSF53613">
    <property type="entry name" value="Ribokinase-like"/>
    <property type="match status" value="1"/>
</dbReference>
<dbReference type="InterPro" id="IPR029056">
    <property type="entry name" value="Ribokinase-like"/>
</dbReference>
<dbReference type="PANTHER" id="PTHR43085">
    <property type="entry name" value="HEXOKINASE FAMILY MEMBER"/>
    <property type="match status" value="1"/>
</dbReference>
<name>A0A841JWR5_9BACT</name>
<comment type="similarity">
    <text evidence="1">Belongs to the carbohydrate kinase PfkB family.</text>
</comment>
<dbReference type="AlphaFoldDB" id="A0A841JWR5"/>
<dbReference type="GO" id="GO:0008865">
    <property type="term" value="F:fructokinase activity"/>
    <property type="evidence" value="ECO:0007669"/>
    <property type="project" value="UniProtKB-EC"/>
</dbReference>
<dbReference type="EC" id="2.7.1.4" evidence="5"/>
<comment type="caution">
    <text evidence="5">The sequence shown here is derived from an EMBL/GenBank/DDBJ whole genome shotgun (WGS) entry which is preliminary data.</text>
</comment>
<feature type="domain" description="Carbohydrate kinase PfkB" evidence="4">
    <location>
        <begin position="22"/>
        <end position="289"/>
    </location>
</feature>
<dbReference type="Gene3D" id="3.40.1190.20">
    <property type="match status" value="1"/>
</dbReference>
<dbReference type="PROSITE" id="PS00584">
    <property type="entry name" value="PFKB_KINASES_2"/>
    <property type="match status" value="1"/>
</dbReference>
<keyword evidence="2 5" id="KW-0808">Transferase</keyword>
<evidence type="ECO:0000313" key="6">
    <source>
        <dbReference type="Proteomes" id="UP000538666"/>
    </source>
</evidence>